<proteinExistence type="predicted"/>
<sequence>MTEPRVFNVYCDESCHLENDGIRAMAWGALYARETEVRSIAEAIRALKVQHGLSPTMEAKWTKVSPAKVGFYLALVDLFLADDRLRFRGLVVPDKAKINHAQFDQTHDDWYYKMYFLMLRPIFCAPHRYRIYMDVKDTRGGPKTRKLHQVVANDLYDFNMESVQRVQQIRSHESELLQLTDILIGALTYANRGLVTSAAKVAIITRLQERLGRGVLTRTSTFSATKFNLLVWQSRGAVE</sequence>
<evidence type="ECO:0000313" key="1">
    <source>
        <dbReference type="EMBL" id="MEH7829849.1"/>
    </source>
</evidence>
<dbReference type="Proteomes" id="UP001431963">
    <property type="component" value="Unassembled WGS sequence"/>
</dbReference>
<evidence type="ECO:0000313" key="2">
    <source>
        <dbReference type="Proteomes" id="UP001431963"/>
    </source>
</evidence>
<name>A0ABU8BYR4_9RHOB</name>
<dbReference type="RefSeq" id="WP_335424876.1">
    <property type="nucleotide sequence ID" value="NZ_JBALHR010000013.1"/>
</dbReference>
<dbReference type="InterPro" id="IPR024524">
    <property type="entry name" value="DUF3800"/>
</dbReference>
<accession>A0ABU8BYR4</accession>
<keyword evidence="2" id="KW-1185">Reference proteome</keyword>
<dbReference type="Pfam" id="PF12686">
    <property type="entry name" value="DUF3800"/>
    <property type="match status" value="1"/>
</dbReference>
<comment type="caution">
    <text evidence="1">The sequence shown here is derived from an EMBL/GenBank/DDBJ whole genome shotgun (WGS) entry which is preliminary data.</text>
</comment>
<organism evidence="1 2">
    <name type="scientific">Gemmobacter denitrificans</name>
    <dbReference type="NCBI Taxonomy" id="3123040"/>
    <lineage>
        <taxon>Bacteria</taxon>
        <taxon>Pseudomonadati</taxon>
        <taxon>Pseudomonadota</taxon>
        <taxon>Alphaproteobacteria</taxon>
        <taxon>Rhodobacterales</taxon>
        <taxon>Paracoccaceae</taxon>
        <taxon>Gemmobacter</taxon>
    </lineage>
</organism>
<dbReference type="EMBL" id="JBALHR010000013">
    <property type="protein sequence ID" value="MEH7829849.1"/>
    <property type="molecule type" value="Genomic_DNA"/>
</dbReference>
<protein>
    <submittedName>
        <fullName evidence="1">DUF3800 domain-containing protein</fullName>
    </submittedName>
</protein>
<gene>
    <name evidence="1" type="ORF">V6590_16995</name>
</gene>
<reference evidence="1" key="1">
    <citation type="submission" date="2024-02" db="EMBL/GenBank/DDBJ databases">
        <title>Genome sequences of strain Gemmobacter sp. JM10B15.</title>
        <authorList>
            <person name="Zhang M."/>
        </authorList>
    </citation>
    <scope>NUCLEOTIDE SEQUENCE</scope>
    <source>
        <strain evidence="1">JM10B15</strain>
    </source>
</reference>